<evidence type="ECO:0000256" key="5">
    <source>
        <dbReference type="ARBA" id="ARBA00023203"/>
    </source>
</evidence>
<dbReference type="PRINTS" id="PR00193">
    <property type="entry name" value="MYOSINHEAVY"/>
</dbReference>
<dbReference type="GO" id="GO:0030048">
    <property type="term" value="P:actin filament-based movement"/>
    <property type="evidence" value="ECO:0007669"/>
    <property type="project" value="TreeGrafter"/>
</dbReference>
<keyword evidence="5 6" id="KW-0009">Actin-binding</keyword>
<dbReference type="Gene3D" id="1.20.58.530">
    <property type="match status" value="1"/>
</dbReference>
<dbReference type="Gene3D" id="2.30.30.360">
    <property type="entry name" value="Myosin S1 fragment, N-terminal"/>
    <property type="match status" value="1"/>
</dbReference>
<evidence type="ECO:0000313" key="10">
    <source>
        <dbReference type="WBParaSite" id="jg25706.1"/>
    </source>
</evidence>
<dbReference type="GO" id="GO:0005524">
    <property type="term" value="F:ATP binding"/>
    <property type="evidence" value="ECO:0007669"/>
    <property type="project" value="UniProtKB-KW"/>
</dbReference>
<dbReference type="AlphaFoldDB" id="A0A915E1I9"/>
<reference evidence="10" key="1">
    <citation type="submission" date="2022-11" db="UniProtKB">
        <authorList>
            <consortium name="WormBaseParasite"/>
        </authorList>
    </citation>
    <scope>IDENTIFICATION</scope>
</reference>
<keyword evidence="1" id="KW-0547">Nucleotide-binding</keyword>
<dbReference type="PROSITE" id="PS51456">
    <property type="entry name" value="MYOSIN_MOTOR"/>
    <property type="match status" value="1"/>
</dbReference>
<feature type="domain" description="Myosin motor" evidence="8">
    <location>
        <begin position="170"/>
        <end position="801"/>
    </location>
</feature>
<comment type="caution">
    <text evidence="6">Lacks conserved residue(s) required for the propagation of feature annotation.</text>
</comment>
<dbReference type="Gene3D" id="6.10.220.10">
    <property type="match status" value="1"/>
</dbReference>
<evidence type="ECO:0000256" key="2">
    <source>
        <dbReference type="ARBA" id="ARBA00022840"/>
    </source>
</evidence>
<keyword evidence="4" id="KW-0505">Motor protein</keyword>
<dbReference type="GO" id="GO:0007015">
    <property type="term" value="P:actin filament organization"/>
    <property type="evidence" value="ECO:0007669"/>
    <property type="project" value="TreeGrafter"/>
</dbReference>
<dbReference type="InterPro" id="IPR049016">
    <property type="entry name" value="MYO6_lever"/>
</dbReference>
<keyword evidence="3 6" id="KW-0518">Myosin</keyword>
<dbReference type="GO" id="GO:0000146">
    <property type="term" value="F:microfilament motor activity"/>
    <property type="evidence" value="ECO:0007669"/>
    <property type="project" value="TreeGrafter"/>
</dbReference>
<feature type="signal peptide" evidence="7">
    <location>
        <begin position="1"/>
        <end position="19"/>
    </location>
</feature>
<evidence type="ECO:0000256" key="3">
    <source>
        <dbReference type="ARBA" id="ARBA00023123"/>
    </source>
</evidence>
<protein>
    <submittedName>
        <fullName evidence="10">Myosin motor domain-containing protein</fullName>
    </submittedName>
</protein>
<dbReference type="WBParaSite" id="jg25706.1">
    <property type="protein sequence ID" value="jg25706.1"/>
    <property type="gene ID" value="jg25706"/>
</dbReference>
<dbReference type="Gene3D" id="1.10.10.820">
    <property type="match status" value="1"/>
</dbReference>
<name>A0A915E1I9_9BILA</name>
<dbReference type="GO" id="GO:0016459">
    <property type="term" value="C:myosin complex"/>
    <property type="evidence" value="ECO:0007669"/>
    <property type="project" value="UniProtKB-KW"/>
</dbReference>
<dbReference type="Proteomes" id="UP000887574">
    <property type="component" value="Unplaced"/>
</dbReference>
<dbReference type="InterPro" id="IPR027417">
    <property type="entry name" value="P-loop_NTPase"/>
</dbReference>
<keyword evidence="9" id="KW-1185">Reference proteome</keyword>
<dbReference type="InterPro" id="IPR008989">
    <property type="entry name" value="Myosin_S1_N"/>
</dbReference>
<keyword evidence="2" id="KW-0067">ATP-binding</keyword>
<dbReference type="PANTHER" id="PTHR13140">
    <property type="entry name" value="MYOSIN"/>
    <property type="match status" value="1"/>
</dbReference>
<dbReference type="Gene3D" id="1.20.120.720">
    <property type="entry name" value="Myosin VI head, motor domain, U50 subdomain"/>
    <property type="match status" value="1"/>
</dbReference>
<dbReference type="InterPro" id="IPR001609">
    <property type="entry name" value="Myosin_head_motor_dom-like"/>
</dbReference>
<proteinExistence type="inferred from homology"/>
<dbReference type="GO" id="GO:0005886">
    <property type="term" value="C:plasma membrane"/>
    <property type="evidence" value="ECO:0007669"/>
    <property type="project" value="TreeGrafter"/>
</dbReference>
<dbReference type="CDD" id="cd21759">
    <property type="entry name" value="CBD_MYO6-like"/>
    <property type="match status" value="1"/>
</dbReference>
<evidence type="ECO:0000313" key="9">
    <source>
        <dbReference type="Proteomes" id="UP000887574"/>
    </source>
</evidence>
<organism evidence="9 10">
    <name type="scientific">Ditylenchus dipsaci</name>
    <dbReference type="NCBI Taxonomy" id="166011"/>
    <lineage>
        <taxon>Eukaryota</taxon>
        <taxon>Metazoa</taxon>
        <taxon>Ecdysozoa</taxon>
        <taxon>Nematoda</taxon>
        <taxon>Chromadorea</taxon>
        <taxon>Rhabditida</taxon>
        <taxon>Tylenchina</taxon>
        <taxon>Tylenchomorpha</taxon>
        <taxon>Sphaerularioidea</taxon>
        <taxon>Anguinidae</taxon>
        <taxon>Anguininae</taxon>
        <taxon>Ditylenchus</taxon>
    </lineage>
</organism>
<dbReference type="PANTHER" id="PTHR13140:SF745">
    <property type="entry name" value="UNCONVENTIONAL MYOSIN-VI"/>
    <property type="match status" value="1"/>
</dbReference>
<dbReference type="Pfam" id="PF00063">
    <property type="entry name" value="Myosin_head"/>
    <property type="match status" value="1"/>
</dbReference>
<dbReference type="Pfam" id="PF21521">
    <property type="entry name" value="MYO6_lever"/>
    <property type="match status" value="1"/>
</dbReference>
<sequence length="831" mass="94664">MKIIFGILNLLCSGYFFYAIKTGGHSSNLKNNVVKISIGLEILCNILPTGAARVLRMLTGISLSDYLGNYTMVPTTLDAAICGLYYAAVLIKRKKKSSIAAENSKTSNMNSSKIKEESNMAGHGRLVYVPDKIKGYTLGKIVDIGSDTLAVELMKAAYNDVVAAEEDQCKDVDDNCNLMYLNEGTLLNNCKLRYLRKQIYTYLYGEQMISKYEGKSLGALPPTYLLLLTRHIETCAASNRANHQSYLEAFGNARTLRNNNSSRFGKFVEIHFDQKYQVAGGFVSHYLLERQECAISTWAKETSTCFINYHFHYLKNGCTQYFASMKSNKQILNERRSKECQSAGTLVDSMVDDHADFYRLSKALLDIGLNERERDDLFKTLAGILHLGNVVFHDNLDDSKAATGPYIQNDAADQGRRCEGYSYHGASQTQEAIAARDALAKAIYSRLFDHIIGHINQSIPLKAGVQSVSFIGVLDIAGFEFFGSNSFEQFCINYCNEKLQHFFNDRILRQEQELYVKEALNVPHIQFTDNQDCIDLFEAKTIGLLDSLDEESRLPRSSSQHFTLTVLQNYPKSSRLARPRKSTTKSYREMRDEEGFIVSHYAGDVCYETALFLEKNNDALHVSLEMLLEDSNNSFMKRVYSFSSKFRSQLRLLIQKLTQTGTHFVRCIKPNSEMKPGYFQGAQILDQLKCAGMTSVLKLMQKGFPSRTMFEELYGMYQKALPLNLLDWMLACFARPGKFAEFDQLMKQDAAEMRRLIEKVQTWILRLRWRKAQYGAWSCVKLKNKILYRAHHLVKIQSGLRGHIARTKHRPRMLAFQKTNCLINSSKNIWK</sequence>
<dbReference type="Gene3D" id="3.40.850.10">
    <property type="entry name" value="Kinesin motor domain"/>
    <property type="match status" value="1"/>
</dbReference>
<keyword evidence="7" id="KW-0732">Signal</keyword>
<dbReference type="GO" id="GO:0051015">
    <property type="term" value="F:actin filament binding"/>
    <property type="evidence" value="ECO:0007669"/>
    <property type="project" value="InterPro"/>
</dbReference>
<dbReference type="GO" id="GO:0030139">
    <property type="term" value="C:endocytic vesicle"/>
    <property type="evidence" value="ECO:0007669"/>
    <property type="project" value="TreeGrafter"/>
</dbReference>
<dbReference type="SUPFAM" id="SSF52540">
    <property type="entry name" value="P-loop containing nucleoside triphosphate hydrolases"/>
    <property type="match status" value="1"/>
</dbReference>
<dbReference type="PROSITE" id="PS50096">
    <property type="entry name" value="IQ"/>
    <property type="match status" value="1"/>
</dbReference>
<dbReference type="InterPro" id="IPR036961">
    <property type="entry name" value="Kinesin_motor_dom_sf"/>
</dbReference>
<feature type="region of interest" description="Actin-binding" evidence="6">
    <location>
        <begin position="650"/>
        <end position="672"/>
    </location>
</feature>
<evidence type="ECO:0000256" key="6">
    <source>
        <dbReference type="PROSITE-ProRule" id="PRU00782"/>
    </source>
</evidence>
<accession>A0A915E1I9</accession>
<evidence type="ECO:0000256" key="1">
    <source>
        <dbReference type="ARBA" id="ARBA00022741"/>
    </source>
</evidence>
<evidence type="ECO:0000256" key="4">
    <source>
        <dbReference type="ARBA" id="ARBA00023175"/>
    </source>
</evidence>
<evidence type="ECO:0000256" key="7">
    <source>
        <dbReference type="SAM" id="SignalP"/>
    </source>
</evidence>
<dbReference type="SMART" id="SM00242">
    <property type="entry name" value="MYSc"/>
    <property type="match status" value="1"/>
</dbReference>
<comment type="similarity">
    <text evidence="6">Belongs to the TRAFAC class myosin-kinesin ATPase superfamily. Myosin family.</text>
</comment>
<feature type="chain" id="PRO_5037172422" evidence="7">
    <location>
        <begin position="20"/>
        <end position="831"/>
    </location>
</feature>
<evidence type="ECO:0000259" key="8">
    <source>
        <dbReference type="PROSITE" id="PS51456"/>
    </source>
</evidence>